<dbReference type="GO" id="GO:0046872">
    <property type="term" value="F:metal ion binding"/>
    <property type="evidence" value="ECO:0007669"/>
    <property type="project" value="UniProtKB-KW"/>
</dbReference>
<dbReference type="PANTHER" id="PTHR37326">
    <property type="entry name" value="BLL3975 PROTEIN"/>
    <property type="match status" value="1"/>
</dbReference>
<dbReference type="CDD" id="cd06230">
    <property type="entry name" value="M14_ASTE_ASPA_like"/>
    <property type="match status" value="1"/>
</dbReference>
<evidence type="ECO:0000313" key="6">
    <source>
        <dbReference type="EMBL" id="PXY28648.1"/>
    </source>
</evidence>
<dbReference type="Proteomes" id="UP000247892">
    <property type="component" value="Unassembled WGS sequence"/>
</dbReference>
<proteinExistence type="predicted"/>
<sequence length="261" mass="27637">MLDEVSRAPIAGTLRAVARANPVAWAAQSRFNPLDGQNLARCFPGDGDESPTSALAAGITDEVITGADLLIDLHSAGLNYQMPLFCGYTEDSAAEDSRRAAVAFGAPLIWSHPRTGPGRSLSVAAELGIPAVYAECAGSGAVRSGELDAYVRGALGILTEFGMLPETYRTDTPSDARWVYGDGDLDDGAQSKHDGLFTGTVAAGAAVTHGREIGRLYDYGGRLLETVRATYDGVVMFLRHRARTSVDDVLFVLARTNADQE</sequence>
<evidence type="ECO:0000259" key="5">
    <source>
        <dbReference type="Pfam" id="PF24827"/>
    </source>
</evidence>
<dbReference type="AlphaFoldDB" id="A0A318M5A5"/>
<evidence type="ECO:0000313" key="7">
    <source>
        <dbReference type="Proteomes" id="UP000247892"/>
    </source>
</evidence>
<evidence type="ECO:0000256" key="1">
    <source>
        <dbReference type="ARBA" id="ARBA00001947"/>
    </source>
</evidence>
<comment type="cofactor">
    <cofactor evidence="1">
        <name>Zn(2+)</name>
        <dbReference type="ChEBI" id="CHEBI:29105"/>
    </cofactor>
</comment>
<dbReference type="EMBL" id="MASU01000009">
    <property type="protein sequence ID" value="PXY28648.1"/>
    <property type="molecule type" value="Genomic_DNA"/>
</dbReference>
<dbReference type="PANTHER" id="PTHR37326:SF1">
    <property type="entry name" value="BLL3975 PROTEIN"/>
    <property type="match status" value="1"/>
</dbReference>
<keyword evidence="7" id="KW-1185">Reference proteome</keyword>
<keyword evidence="4" id="KW-0862">Zinc</keyword>
<evidence type="ECO:0000256" key="3">
    <source>
        <dbReference type="ARBA" id="ARBA00022801"/>
    </source>
</evidence>
<dbReference type="GO" id="GO:0016788">
    <property type="term" value="F:hydrolase activity, acting on ester bonds"/>
    <property type="evidence" value="ECO:0007669"/>
    <property type="project" value="InterPro"/>
</dbReference>
<evidence type="ECO:0000256" key="4">
    <source>
        <dbReference type="ARBA" id="ARBA00022833"/>
    </source>
</evidence>
<gene>
    <name evidence="6" type="ORF">BA062_22580</name>
</gene>
<accession>A0A318M5A5</accession>
<keyword evidence="2" id="KW-0479">Metal-binding</keyword>
<dbReference type="SUPFAM" id="SSF53187">
    <property type="entry name" value="Zn-dependent exopeptidases"/>
    <property type="match status" value="1"/>
</dbReference>
<feature type="domain" description="Succinylglutamate desuccinylase/Aspartoacylase catalytic" evidence="5">
    <location>
        <begin position="3"/>
        <end position="158"/>
    </location>
</feature>
<organism evidence="6 7">
    <name type="scientific">Prauserella flavalba</name>
    <dbReference type="NCBI Taxonomy" id="1477506"/>
    <lineage>
        <taxon>Bacteria</taxon>
        <taxon>Bacillati</taxon>
        <taxon>Actinomycetota</taxon>
        <taxon>Actinomycetes</taxon>
        <taxon>Pseudonocardiales</taxon>
        <taxon>Pseudonocardiaceae</taxon>
        <taxon>Prauserella</taxon>
    </lineage>
</organism>
<comment type="caution">
    <text evidence="6">The sequence shown here is derived from an EMBL/GenBank/DDBJ whole genome shotgun (WGS) entry which is preliminary data.</text>
</comment>
<dbReference type="Pfam" id="PF24827">
    <property type="entry name" value="AstE_AspA_cat"/>
    <property type="match status" value="1"/>
</dbReference>
<name>A0A318M5A5_9PSEU</name>
<dbReference type="InterPro" id="IPR053138">
    <property type="entry name" value="N-alpha-Ac-DABA_deacetylase"/>
</dbReference>
<dbReference type="Gene3D" id="3.40.630.10">
    <property type="entry name" value="Zn peptidases"/>
    <property type="match status" value="1"/>
</dbReference>
<dbReference type="InterPro" id="IPR055438">
    <property type="entry name" value="AstE_AspA_cat"/>
</dbReference>
<evidence type="ECO:0000256" key="2">
    <source>
        <dbReference type="ARBA" id="ARBA00022723"/>
    </source>
</evidence>
<keyword evidence="3" id="KW-0378">Hydrolase</keyword>
<reference evidence="6 7" key="1">
    <citation type="submission" date="2016-07" db="EMBL/GenBank/DDBJ databases">
        <title>Draft genome sequence of Prauserella sp. YIM 121212, isolated from alkaline soil.</title>
        <authorList>
            <person name="Ruckert C."/>
            <person name="Albersmeier A."/>
            <person name="Jiang C.-L."/>
            <person name="Jiang Y."/>
            <person name="Kalinowski J."/>
            <person name="Schneider O."/>
            <person name="Winkler A."/>
            <person name="Zotchev S.B."/>
        </authorList>
    </citation>
    <scope>NUCLEOTIDE SEQUENCE [LARGE SCALE GENOMIC DNA]</scope>
    <source>
        <strain evidence="6 7">YIM 121212</strain>
    </source>
</reference>
<protein>
    <recommendedName>
        <fullName evidence="5">Succinylglutamate desuccinylase/Aspartoacylase catalytic domain-containing protein</fullName>
    </recommendedName>
</protein>